<proteinExistence type="predicted"/>
<dbReference type="EMBL" id="CAJNOE010000541">
    <property type="protein sequence ID" value="CAF1262810.1"/>
    <property type="molecule type" value="Genomic_DNA"/>
</dbReference>
<evidence type="ECO:0000313" key="1">
    <source>
        <dbReference type="EMBL" id="CAF1262810.1"/>
    </source>
</evidence>
<gene>
    <name evidence="1" type="ORF">IZO911_LOCUS31982</name>
</gene>
<evidence type="ECO:0000313" key="2">
    <source>
        <dbReference type="Proteomes" id="UP000663860"/>
    </source>
</evidence>
<dbReference type="InterPro" id="IPR015919">
    <property type="entry name" value="Cadherin-like_sf"/>
</dbReference>
<feature type="non-terminal residue" evidence="1">
    <location>
        <position position="1"/>
    </location>
</feature>
<sequence length="293" mass="33312">MNSCSIQLRIHVYDLYSVANVYPYFTQSFYILSSTNISQFSLPSLPSYVKYISSKSNEISIDEINGSIAIQSPSLFSSYSYDFYIQAINSQTPSLSCSIPIRIFFGINRQSPRLVQNLTKQSIEIPSLTSDFIYQIQAYDPDLSLDNQYKLFPPSIHTNISQFSLPSLPSYVKYISSKSNEISIDEINGSIAIQAPSLFSSYSYDFYIQAINSQTPSLSCSIPIRIFFGINRQSPRLVQNLTKQSIEIPSLTSDFIYQIQAYDPDLSLDNQYKLFPPSIQYEIDSSENLDIER</sequence>
<accession>A0A815B0X8</accession>
<comment type="caution">
    <text evidence="1">The sequence shown here is derived from an EMBL/GenBank/DDBJ whole genome shotgun (WGS) entry which is preliminary data.</text>
</comment>
<dbReference type="SUPFAM" id="SSF49313">
    <property type="entry name" value="Cadherin-like"/>
    <property type="match status" value="1"/>
</dbReference>
<organism evidence="1 2">
    <name type="scientific">Adineta steineri</name>
    <dbReference type="NCBI Taxonomy" id="433720"/>
    <lineage>
        <taxon>Eukaryota</taxon>
        <taxon>Metazoa</taxon>
        <taxon>Spiralia</taxon>
        <taxon>Gnathifera</taxon>
        <taxon>Rotifera</taxon>
        <taxon>Eurotatoria</taxon>
        <taxon>Bdelloidea</taxon>
        <taxon>Adinetida</taxon>
        <taxon>Adinetidae</taxon>
        <taxon>Adineta</taxon>
    </lineage>
</organism>
<protein>
    <submittedName>
        <fullName evidence="1">Uncharacterized protein</fullName>
    </submittedName>
</protein>
<dbReference type="GO" id="GO:0016020">
    <property type="term" value="C:membrane"/>
    <property type="evidence" value="ECO:0007669"/>
    <property type="project" value="InterPro"/>
</dbReference>
<dbReference type="GO" id="GO:0005509">
    <property type="term" value="F:calcium ion binding"/>
    <property type="evidence" value="ECO:0007669"/>
    <property type="project" value="InterPro"/>
</dbReference>
<reference evidence="1" key="1">
    <citation type="submission" date="2021-02" db="EMBL/GenBank/DDBJ databases">
        <authorList>
            <person name="Nowell W R."/>
        </authorList>
    </citation>
    <scope>NUCLEOTIDE SEQUENCE</scope>
</reference>
<dbReference type="Proteomes" id="UP000663860">
    <property type="component" value="Unassembled WGS sequence"/>
</dbReference>
<dbReference type="AlphaFoldDB" id="A0A815B0X8"/>
<name>A0A815B0X8_9BILA</name>